<dbReference type="AlphaFoldDB" id="A0A9P6G8X7"/>
<protein>
    <submittedName>
        <fullName evidence="1">Uncharacterized protein</fullName>
    </submittedName>
</protein>
<sequence length="96" mass="11277">MQFHSKDRRVLRSSGCFHWRLHKFLGKNSKVYTLPWIWCLSLERLESILQDAYACEERSLFAISQIGYIITFIGEGRLKGKALHEVYDKVILQDST</sequence>
<organism evidence="1 2">
    <name type="scientific">Paraphaeosphaeria minitans</name>
    <dbReference type="NCBI Taxonomy" id="565426"/>
    <lineage>
        <taxon>Eukaryota</taxon>
        <taxon>Fungi</taxon>
        <taxon>Dikarya</taxon>
        <taxon>Ascomycota</taxon>
        <taxon>Pezizomycotina</taxon>
        <taxon>Dothideomycetes</taxon>
        <taxon>Pleosporomycetidae</taxon>
        <taxon>Pleosporales</taxon>
        <taxon>Massarineae</taxon>
        <taxon>Didymosphaeriaceae</taxon>
        <taxon>Paraphaeosphaeria</taxon>
    </lineage>
</organism>
<reference evidence="1" key="1">
    <citation type="journal article" date="2020" name="Mol. Plant Microbe Interact.">
        <title>Genome Sequence of the Biocontrol Agent Coniothyrium minitans strain Conio (IMI 134523).</title>
        <authorList>
            <person name="Patel D."/>
            <person name="Shittu T.A."/>
            <person name="Baroncelli R."/>
            <person name="Muthumeenakshi S."/>
            <person name="Osborne T.H."/>
            <person name="Janganan T.K."/>
            <person name="Sreenivasaprasad S."/>
        </authorList>
    </citation>
    <scope>NUCLEOTIDE SEQUENCE</scope>
    <source>
        <strain evidence="1">Conio</strain>
    </source>
</reference>
<keyword evidence="2" id="KW-1185">Reference proteome</keyword>
<comment type="caution">
    <text evidence="1">The sequence shown here is derived from an EMBL/GenBank/DDBJ whole genome shotgun (WGS) entry which is preliminary data.</text>
</comment>
<name>A0A9P6G8X7_9PLEO</name>
<evidence type="ECO:0000313" key="2">
    <source>
        <dbReference type="Proteomes" id="UP000756921"/>
    </source>
</evidence>
<dbReference type="EMBL" id="WJXW01000012">
    <property type="protein sequence ID" value="KAF9731282.1"/>
    <property type="molecule type" value="Genomic_DNA"/>
</dbReference>
<accession>A0A9P6G8X7</accession>
<evidence type="ECO:0000313" key="1">
    <source>
        <dbReference type="EMBL" id="KAF9731282.1"/>
    </source>
</evidence>
<dbReference type="Proteomes" id="UP000756921">
    <property type="component" value="Unassembled WGS sequence"/>
</dbReference>
<gene>
    <name evidence="1" type="ORF">PMIN01_10299</name>
</gene>
<proteinExistence type="predicted"/>